<evidence type="ECO:0000313" key="2">
    <source>
        <dbReference type="EMBL" id="GLS15917.1"/>
    </source>
</evidence>
<feature type="signal peptide" evidence="1">
    <location>
        <begin position="1"/>
        <end position="24"/>
    </location>
</feature>
<comment type="caution">
    <text evidence="2">The sequence shown here is derived from an EMBL/GenBank/DDBJ whole genome shotgun (WGS) entry which is preliminary data.</text>
</comment>
<dbReference type="Proteomes" id="UP001156903">
    <property type="component" value="Unassembled WGS sequence"/>
</dbReference>
<reference evidence="3" key="1">
    <citation type="journal article" date="2019" name="Int. J. Syst. Evol. Microbiol.">
        <title>The Global Catalogue of Microorganisms (GCM) 10K type strain sequencing project: providing services to taxonomists for standard genome sequencing and annotation.</title>
        <authorList>
            <consortium name="The Broad Institute Genomics Platform"/>
            <consortium name="The Broad Institute Genome Sequencing Center for Infectious Disease"/>
            <person name="Wu L."/>
            <person name="Ma J."/>
        </authorList>
    </citation>
    <scope>NUCLEOTIDE SEQUENCE [LARGE SCALE GENOMIC DNA]</scope>
    <source>
        <strain evidence="3">NBRC 109341</strain>
    </source>
</reference>
<proteinExistence type="predicted"/>
<dbReference type="EMBL" id="BSPB01000038">
    <property type="protein sequence ID" value="GLS15917.1"/>
    <property type="molecule type" value="Genomic_DNA"/>
</dbReference>
<dbReference type="RefSeq" id="WP_284308729.1">
    <property type="nucleotide sequence ID" value="NZ_BSPB01000038.1"/>
</dbReference>
<protein>
    <submittedName>
        <fullName evidence="2">Uncharacterized protein</fullName>
    </submittedName>
</protein>
<keyword evidence="1" id="KW-0732">Signal</keyword>
<evidence type="ECO:0000256" key="1">
    <source>
        <dbReference type="SAM" id="SignalP"/>
    </source>
</evidence>
<gene>
    <name evidence="2" type="ORF">GCM10007935_33540</name>
</gene>
<accession>A0ABQ6C6F3</accession>
<sequence>MLAKLQKITVRLLMASAVSMPALAAAPAVSPQALRGVWFEDTELGRHHCLQYSLRQTGELIPGTLVVADTQIAEAQQGVQETLLFLTQVAAQGEDAWQVSGLSDAYPYQAIKELQIYGFSLRNQRLYRSMKQVQDGKEFLRTQVYARCV</sequence>
<keyword evidence="3" id="KW-1185">Reference proteome</keyword>
<feature type="chain" id="PRO_5046537483" evidence="1">
    <location>
        <begin position="25"/>
        <end position="149"/>
    </location>
</feature>
<organism evidence="2 3">
    <name type="scientific">Hydrogenophaga electricum</name>
    <dbReference type="NCBI Taxonomy" id="1230953"/>
    <lineage>
        <taxon>Bacteria</taxon>
        <taxon>Pseudomonadati</taxon>
        <taxon>Pseudomonadota</taxon>
        <taxon>Betaproteobacteria</taxon>
        <taxon>Burkholderiales</taxon>
        <taxon>Comamonadaceae</taxon>
        <taxon>Hydrogenophaga</taxon>
    </lineage>
</organism>
<name>A0ABQ6C6F3_9BURK</name>
<evidence type="ECO:0000313" key="3">
    <source>
        <dbReference type="Proteomes" id="UP001156903"/>
    </source>
</evidence>